<dbReference type="Gene3D" id="2.40.10.500">
    <property type="match status" value="1"/>
</dbReference>
<dbReference type="Gene3D" id="2.120.10.30">
    <property type="entry name" value="TolB, C-terminal domain"/>
    <property type="match status" value="1"/>
</dbReference>
<dbReference type="RefSeq" id="WP_188687593.1">
    <property type="nucleotide sequence ID" value="NZ_BMLY01000001.1"/>
</dbReference>
<organism evidence="5 6">
    <name type="scientific">Silvimonas amylolytica</name>
    <dbReference type="NCBI Taxonomy" id="449663"/>
    <lineage>
        <taxon>Bacteria</taxon>
        <taxon>Pseudomonadati</taxon>
        <taxon>Pseudomonadota</taxon>
        <taxon>Betaproteobacteria</taxon>
        <taxon>Neisseriales</taxon>
        <taxon>Chitinibacteraceae</taxon>
        <taxon>Silvimonas</taxon>
    </lineage>
</organism>
<gene>
    <name evidence="5" type="ORF">GCM10010971_00730</name>
</gene>
<evidence type="ECO:0000256" key="3">
    <source>
        <dbReference type="SAM" id="MobiDB-lite"/>
    </source>
</evidence>
<evidence type="ECO:0008006" key="7">
    <source>
        <dbReference type="Google" id="ProtNLM"/>
    </source>
</evidence>
<evidence type="ECO:0000313" key="5">
    <source>
        <dbReference type="EMBL" id="GGP24254.1"/>
    </source>
</evidence>
<keyword evidence="4" id="KW-0732">Signal</keyword>
<keyword evidence="6" id="KW-1185">Reference proteome</keyword>
<name>A0ABQ2PH20_9NEIS</name>
<feature type="chain" id="PRO_5046612949" description="NHL repeat-containing protein" evidence="4">
    <location>
        <begin position="18"/>
        <end position="388"/>
    </location>
</feature>
<proteinExistence type="predicted"/>
<feature type="repeat" description="NHL" evidence="2">
    <location>
        <begin position="314"/>
        <end position="344"/>
    </location>
</feature>
<protein>
    <recommendedName>
        <fullName evidence="7">NHL repeat-containing protein</fullName>
    </recommendedName>
</protein>
<evidence type="ECO:0000256" key="4">
    <source>
        <dbReference type="SAM" id="SignalP"/>
    </source>
</evidence>
<dbReference type="InterPro" id="IPR001258">
    <property type="entry name" value="NHL_repeat"/>
</dbReference>
<keyword evidence="1" id="KW-0677">Repeat</keyword>
<sequence length="388" mass="37964">MKTAPRLFVVFLSAALAACGGDFFGSSDGGSTVTPTPVPSAPASATPTPTPAPDASSYTVGGVLSGLSGGTVTLINNSDSLALSANGPFTFNTAVSAGGAYQVVVSTQPSGQVCKVSGGGGSGLASNITNVAVQCSAPVIQIAPLWAFAQPFGTAVDAQGNVYVADGGAGNVYKVAPGATTATPIVTGTPFVAPVGVAIDAGGTVYVTDYNGPAVYQIAPGATTPSQIAPGFFFSPTGIAVDGSGNIYVGDDVLNAVYKIAAGTTTPVPVASVPGPQYIAIDAAGNLYVTAGSDVYEIAAGASTPNPLMLSPGLSQPAGIAVDATGNVYVVDAATNSLYKIAPGATAPVAISTGTTALNMPFGLTLGRDGNLYIADVGDAKVYEVVLP</sequence>
<dbReference type="PANTHER" id="PTHR24104">
    <property type="entry name" value="E3 UBIQUITIN-PROTEIN LIGASE NHLRC1-RELATED"/>
    <property type="match status" value="1"/>
</dbReference>
<dbReference type="SUPFAM" id="SSF63829">
    <property type="entry name" value="Calcium-dependent phosphotriesterase"/>
    <property type="match status" value="1"/>
</dbReference>
<dbReference type="PROSITE" id="PS51125">
    <property type="entry name" value="NHL"/>
    <property type="match status" value="2"/>
</dbReference>
<accession>A0ABQ2PH20</accession>
<evidence type="ECO:0000313" key="6">
    <source>
        <dbReference type="Proteomes" id="UP000621859"/>
    </source>
</evidence>
<reference evidence="6" key="1">
    <citation type="journal article" date="2019" name="Int. J. Syst. Evol. Microbiol.">
        <title>The Global Catalogue of Microorganisms (GCM) 10K type strain sequencing project: providing services to taxonomists for standard genome sequencing and annotation.</title>
        <authorList>
            <consortium name="The Broad Institute Genomics Platform"/>
            <consortium name="The Broad Institute Genome Sequencing Center for Infectious Disease"/>
            <person name="Wu L."/>
            <person name="Ma J."/>
        </authorList>
    </citation>
    <scope>NUCLEOTIDE SEQUENCE [LARGE SCALE GENOMIC DNA]</scope>
    <source>
        <strain evidence="6">CGMCC 1.8860</strain>
    </source>
</reference>
<comment type="caution">
    <text evidence="5">The sequence shown here is derived from an EMBL/GenBank/DDBJ whole genome shotgun (WGS) entry which is preliminary data.</text>
</comment>
<evidence type="ECO:0000256" key="2">
    <source>
        <dbReference type="PROSITE-ProRule" id="PRU00504"/>
    </source>
</evidence>
<dbReference type="EMBL" id="BMLY01000001">
    <property type="protein sequence ID" value="GGP24254.1"/>
    <property type="molecule type" value="Genomic_DNA"/>
</dbReference>
<dbReference type="InterPro" id="IPR011042">
    <property type="entry name" value="6-blade_b-propeller_TolB-like"/>
</dbReference>
<dbReference type="Proteomes" id="UP000621859">
    <property type="component" value="Unassembled WGS sequence"/>
</dbReference>
<dbReference type="PROSITE" id="PS51257">
    <property type="entry name" value="PROKAR_LIPOPROTEIN"/>
    <property type="match status" value="1"/>
</dbReference>
<feature type="signal peptide" evidence="4">
    <location>
        <begin position="1"/>
        <end position="17"/>
    </location>
</feature>
<feature type="repeat" description="NHL" evidence="2">
    <location>
        <begin position="187"/>
        <end position="221"/>
    </location>
</feature>
<dbReference type="PANTHER" id="PTHR24104:SF25">
    <property type="entry name" value="PROTEIN LIN-41"/>
    <property type="match status" value="1"/>
</dbReference>
<dbReference type="InterPro" id="IPR050952">
    <property type="entry name" value="TRIM-NHL_E3_ligases"/>
</dbReference>
<feature type="region of interest" description="Disordered" evidence="3">
    <location>
        <begin position="30"/>
        <end position="55"/>
    </location>
</feature>
<evidence type="ECO:0000256" key="1">
    <source>
        <dbReference type="ARBA" id="ARBA00022737"/>
    </source>
</evidence>